<dbReference type="EMBL" id="FOFY01000011">
    <property type="protein sequence ID" value="SER24633.1"/>
    <property type="molecule type" value="Genomic_DNA"/>
</dbReference>
<name>A0AAJ5BEQ7_MYRPR</name>
<dbReference type="InterPro" id="IPR012657">
    <property type="entry name" value="23S_rRNA-intervening_sequence"/>
</dbReference>
<evidence type="ECO:0000313" key="1">
    <source>
        <dbReference type="EMBL" id="SER24633.1"/>
    </source>
</evidence>
<organism evidence="1 2">
    <name type="scientific">Myroides profundi</name>
    <dbReference type="NCBI Taxonomy" id="480520"/>
    <lineage>
        <taxon>Bacteria</taxon>
        <taxon>Pseudomonadati</taxon>
        <taxon>Bacteroidota</taxon>
        <taxon>Flavobacteriia</taxon>
        <taxon>Flavobacteriales</taxon>
        <taxon>Flavobacteriaceae</taxon>
        <taxon>Myroides</taxon>
    </lineage>
</organism>
<dbReference type="Pfam" id="PF05635">
    <property type="entry name" value="23S_rRNA_IVP"/>
    <property type="match status" value="1"/>
</dbReference>
<keyword evidence="2" id="KW-1185">Reference proteome</keyword>
<dbReference type="AlphaFoldDB" id="A0AAJ5BEQ7"/>
<dbReference type="SUPFAM" id="SSF158446">
    <property type="entry name" value="IVS-encoded protein-like"/>
    <property type="match status" value="1"/>
</dbReference>
<gene>
    <name evidence="1" type="ORF">SAMN04488089_111115</name>
</gene>
<dbReference type="PIRSF" id="PIRSF035652">
    <property type="entry name" value="CHP02436"/>
    <property type="match status" value="1"/>
</dbReference>
<dbReference type="Proteomes" id="UP000183496">
    <property type="component" value="Unassembled WGS sequence"/>
</dbReference>
<sequence length="140" mass="16051">MINVHTIFLNSSNPFSMKNENIVQIKSYAFAIRMVNTYKHLTTTKKEFILSKQLLRSGTSIGANIEEAIGGQSDKAFYAKLYIAYKEARESHYWIRLLTDTDYLTTKQSTSLLTDIDELLKIIGSILKTIKENEKIINHT</sequence>
<dbReference type="PANTHER" id="PTHR38471">
    <property type="entry name" value="FOUR HELIX BUNDLE PROTEIN"/>
    <property type="match status" value="1"/>
</dbReference>
<reference evidence="1 2" key="1">
    <citation type="submission" date="2016-10" db="EMBL/GenBank/DDBJ databases">
        <authorList>
            <person name="Varghese N."/>
            <person name="Submissions S."/>
        </authorList>
    </citation>
    <scope>NUCLEOTIDE SEQUENCE [LARGE SCALE GENOMIC DNA]</scope>
    <source>
        <strain evidence="2">DSM 19823 / KCTC 23066 / CCTCC M 208030 / D25</strain>
    </source>
</reference>
<comment type="caution">
    <text evidence="1">The sequence shown here is derived from an EMBL/GenBank/DDBJ whole genome shotgun (WGS) entry which is preliminary data.</text>
</comment>
<proteinExistence type="predicted"/>
<dbReference type="PANTHER" id="PTHR38471:SF2">
    <property type="entry name" value="FOUR HELIX BUNDLE PROTEIN"/>
    <property type="match status" value="1"/>
</dbReference>
<accession>A0AAJ5BEQ7</accession>
<dbReference type="Gene3D" id="1.20.1440.60">
    <property type="entry name" value="23S rRNA-intervening sequence"/>
    <property type="match status" value="1"/>
</dbReference>
<protein>
    <submittedName>
        <fullName evidence="1">Four helix bundle protein</fullName>
    </submittedName>
</protein>
<evidence type="ECO:0000313" key="2">
    <source>
        <dbReference type="Proteomes" id="UP000183496"/>
    </source>
</evidence>
<dbReference type="InterPro" id="IPR036583">
    <property type="entry name" value="23S_rRNA_IVS_sf"/>
</dbReference>
<dbReference type="NCBIfam" id="TIGR02436">
    <property type="entry name" value="four helix bundle protein"/>
    <property type="match status" value="1"/>
</dbReference>